<dbReference type="SUPFAM" id="SSF52540">
    <property type="entry name" value="P-loop containing nucleoside triphosphate hydrolases"/>
    <property type="match status" value="1"/>
</dbReference>
<dbReference type="EMBL" id="BDJK01000009">
    <property type="protein sequence ID" value="GAV22087.1"/>
    <property type="molecule type" value="Genomic_DNA"/>
</dbReference>
<protein>
    <recommendedName>
        <fullName evidence="4">Sporulation initiation inhibitor protein Soj</fullName>
    </recommendedName>
</protein>
<name>A0A1L8CT58_9THEO</name>
<evidence type="ECO:0000256" key="4">
    <source>
        <dbReference type="ARBA" id="ARBA00071824"/>
    </source>
</evidence>
<dbReference type="Proteomes" id="UP000187485">
    <property type="component" value="Unassembled WGS sequence"/>
</dbReference>
<keyword evidence="7" id="KW-1185">Reference proteome</keyword>
<evidence type="ECO:0000256" key="1">
    <source>
        <dbReference type="ARBA" id="ARBA00006976"/>
    </source>
</evidence>
<dbReference type="OrthoDB" id="9815116at2"/>
<accession>A0A1L8CT58</accession>
<dbReference type="FunFam" id="3.40.50.300:FF:000285">
    <property type="entry name" value="Sporulation initiation inhibitor Soj"/>
    <property type="match status" value="1"/>
</dbReference>
<evidence type="ECO:0000256" key="3">
    <source>
        <dbReference type="ARBA" id="ARBA00062323"/>
    </source>
</evidence>
<evidence type="ECO:0000256" key="2">
    <source>
        <dbReference type="ARBA" id="ARBA00049360"/>
    </source>
</evidence>
<sequence length="254" mass="27830">MGKIIAVANQKGGVAKTTTAINLGAALALESKKVLLVDTDPQANLTSGLGFPKEGLPTTIYDLLVEGHDGEGILETEIPGLWIIPSTVDLAGAEIELVMLPERELRLKRALLPIKKNYDYILIDSPPSLGLITLNGLAAADSVLIPIQCEYYALEGVTQLMNTINLVKTRLNPDLKIEGVVLTMFDGRTNLSIQVVEEVKSYFRGLVFRTVVPRNVRLSEAPSYGKPIFLYDPKCRGAEVYLELAREVVERNEK</sequence>
<dbReference type="AlphaFoldDB" id="A0A1L8CT58"/>
<dbReference type="InterPro" id="IPR050678">
    <property type="entry name" value="DNA_Partitioning_ATPase"/>
</dbReference>
<evidence type="ECO:0000313" key="7">
    <source>
        <dbReference type="Proteomes" id="UP000187485"/>
    </source>
</evidence>
<feature type="domain" description="AAA" evidence="5">
    <location>
        <begin position="3"/>
        <end position="177"/>
    </location>
</feature>
<dbReference type="Gene3D" id="3.40.50.300">
    <property type="entry name" value="P-loop containing nucleotide triphosphate hydrolases"/>
    <property type="match status" value="1"/>
</dbReference>
<evidence type="ECO:0000313" key="6">
    <source>
        <dbReference type="EMBL" id="GAV22087.1"/>
    </source>
</evidence>
<gene>
    <name evidence="6" type="ORF">cpu_05970</name>
</gene>
<comment type="similarity">
    <text evidence="1">Belongs to the ParA family.</text>
</comment>
<evidence type="ECO:0000259" key="5">
    <source>
        <dbReference type="Pfam" id="PF13614"/>
    </source>
</evidence>
<dbReference type="Pfam" id="PF13614">
    <property type="entry name" value="AAA_31"/>
    <property type="match status" value="1"/>
</dbReference>
<dbReference type="PANTHER" id="PTHR13696:SF52">
    <property type="entry name" value="PARA FAMILY PROTEIN CT_582"/>
    <property type="match status" value="1"/>
</dbReference>
<organism evidence="6 7">
    <name type="scientific">Carboxydothermus pertinax</name>
    <dbReference type="NCBI Taxonomy" id="870242"/>
    <lineage>
        <taxon>Bacteria</taxon>
        <taxon>Bacillati</taxon>
        <taxon>Bacillota</taxon>
        <taxon>Clostridia</taxon>
        <taxon>Thermoanaerobacterales</taxon>
        <taxon>Thermoanaerobacteraceae</taxon>
        <taxon>Carboxydothermus</taxon>
    </lineage>
</organism>
<reference evidence="7" key="1">
    <citation type="submission" date="2016-12" db="EMBL/GenBank/DDBJ databases">
        <title>Draft Genome Sequences od Carboxydothermus pertinax and islandicus, Hydrogenogenic Carboxydotrophic Bacteria.</title>
        <authorList>
            <person name="Fukuyama Y."/>
            <person name="Ohmae K."/>
            <person name="Yoneda Y."/>
            <person name="Yoshida T."/>
            <person name="Sako Y."/>
        </authorList>
    </citation>
    <scope>NUCLEOTIDE SEQUENCE [LARGE SCALE GENOMIC DNA]</scope>
    <source>
        <strain evidence="7">Ug1</strain>
    </source>
</reference>
<comment type="catalytic activity">
    <reaction evidence="2">
        <text>ATP + H2O = ADP + phosphate + H(+)</text>
        <dbReference type="Rhea" id="RHEA:13065"/>
        <dbReference type="ChEBI" id="CHEBI:15377"/>
        <dbReference type="ChEBI" id="CHEBI:15378"/>
        <dbReference type="ChEBI" id="CHEBI:30616"/>
        <dbReference type="ChEBI" id="CHEBI:43474"/>
        <dbReference type="ChEBI" id="CHEBI:456216"/>
    </reaction>
</comment>
<dbReference type="PANTHER" id="PTHR13696">
    <property type="entry name" value="P-LOOP CONTAINING NUCLEOSIDE TRIPHOSPHATE HYDROLASE"/>
    <property type="match status" value="1"/>
</dbReference>
<dbReference type="RefSeq" id="WP_075858528.1">
    <property type="nucleotide sequence ID" value="NZ_BDJK01000009.1"/>
</dbReference>
<dbReference type="PIRSF" id="PIRSF009320">
    <property type="entry name" value="Nuc_binding_HP_1000"/>
    <property type="match status" value="1"/>
</dbReference>
<dbReference type="InterPro" id="IPR025669">
    <property type="entry name" value="AAA_dom"/>
</dbReference>
<dbReference type="InterPro" id="IPR027417">
    <property type="entry name" value="P-loop_NTPase"/>
</dbReference>
<comment type="subunit">
    <text evidence="3">Dimerizes in the presence of ATP but not ADP; ATP-binding is required for double-stranded (ds)DNA-binding. Interacts with DnaA.</text>
</comment>
<comment type="caution">
    <text evidence="6">The sequence shown here is derived from an EMBL/GenBank/DDBJ whole genome shotgun (WGS) entry which is preliminary data.</text>
</comment>
<proteinExistence type="inferred from homology"/>
<dbReference type="STRING" id="870242.cpu_05970"/>
<dbReference type="CDD" id="cd02042">
    <property type="entry name" value="ParAB_family"/>
    <property type="match status" value="1"/>
</dbReference>